<comment type="similarity">
    <text evidence="1">Belongs to the Gfo/Idh/MocA family.</text>
</comment>
<evidence type="ECO:0000313" key="4">
    <source>
        <dbReference type="EMBL" id="MDF4186301.1"/>
    </source>
</evidence>
<dbReference type="GO" id="GO:0016491">
    <property type="term" value="F:oxidoreductase activity"/>
    <property type="evidence" value="ECO:0007669"/>
    <property type="project" value="UniProtKB-KW"/>
</dbReference>
<organism evidence="4 5">
    <name type="scientific">Ligilactobacillus salivarius</name>
    <dbReference type="NCBI Taxonomy" id="1624"/>
    <lineage>
        <taxon>Bacteria</taxon>
        <taxon>Bacillati</taxon>
        <taxon>Bacillota</taxon>
        <taxon>Bacilli</taxon>
        <taxon>Lactobacillales</taxon>
        <taxon>Lactobacillaceae</taxon>
        <taxon>Ligilactobacillus</taxon>
    </lineage>
</organism>
<dbReference type="InterPro" id="IPR036291">
    <property type="entry name" value="NAD(P)-bd_dom_sf"/>
</dbReference>
<sequence length="195" mass="22016">MHKYNWGIIGTGWIAHEMADALNEVNGEIYAVSNPNEESLYKFAKEKNVKHTFINPDEMITDPDVDIIYIATPHISHYDYIKKALNAGKHVFAEKAITISAKQPKRGVISGTKGYVEINNYPRATEAKVTYTLDAHTESHETITAGDSAKALNYEVMDMQRYISQGHDDGQLSLSQDVAHILNRVRDNWGMNYTK</sequence>
<feature type="domain" description="Gfo/Idh/MocA-like oxidoreductase N-terminal" evidence="3">
    <location>
        <begin position="5"/>
        <end position="104"/>
    </location>
</feature>
<dbReference type="EMBL" id="JARKHV010000003">
    <property type="protein sequence ID" value="MDF4186301.1"/>
    <property type="molecule type" value="Genomic_DNA"/>
</dbReference>
<dbReference type="GO" id="GO:0000166">
    <property type="term" value="F:nucleotide binding"/>
    <property type="evidence" value="ECO:0007669"/>
    <property type="project" value="InterPro"/>
</dbReference>
<dbReference type="Pfam" id="PF01408">
    <property type="entry name" value="GFO_IDH_MocA"/>
    <property type="match status" value="1"/>
</dbReference>
<gene>
    <name evidence="4" type="ORF">PV940_04520</name>
</gene>
<comment type="caution">
    <text evidence="4">The sequence shown here is derived from an EMBL/GenBank/DDBJ whole genome shotgun (WGS) entry which is preliminary data.</text>
</comment>
<evidence type="ECO:0000259" key="3">
    <source>
        <dbReference type="Pfam" id="PF01408"/>
    </source>
</evidence>
<dbReference type="PANTHER" id="PTHR22604:SF105">
    <property type="entry name" value="TRANS-1,2-DIHYDROBENZENE-1,2-DIOL DEHYDROGENASE"/>
    <property type="match status" value="1"/>
</dbReference>
<accession>A0AAW6Q463</accession>
<reference evidence="4" key="1">
    <citation type="submission" date="2023-02" db="EMBL/GenBank/DDBJ databases">
        <title>Draft Whole-Genome Sequences of competitive exclusion Lactobacillus salivarius strains for Poultry.</title>
        <authorList>
            <person name="Ma L.M."/>
            <person name="Lopez-Guerra N."/>
            <person name="Zhang G."/>
        </authorList>
    </citation>
    <scope>NUCLEOTIDE SEQUENCE</scope>
    <source>
        <strain evidence="4">Salm-9</strain>
    </source>
</reference>
<dbReference type="Proteomes" id="UP001213566">
    <property type="component" value="Unassembled WGS sequence"/>
</dbReference>
<dbReference type="SUPFAM" id="SSF51735">
    <property type="entry name" value="NAD(P)-binding Rossmann-fold domains"/>
    <property type="match status" value="1"/>
</dbReference>
<dbReference type="InterPro" id="IPR050984">
    <property type="entry name" value="Gfo/Idh/MocA_domain"/>
</dbReference>
<evidence type="ECO:0000256" key="1">
    <source>
        <dbReference type="ARBA" id="ARBA00010928"/>
    </source>
</evidence>
<evidence type="ECO:0000256" key="2">
    <source>
        <dbReference type="ARBA" id="ARBA00023002"/>
    </source>
</evidence>
<keyword evidence="2" id="KW-0560">Oxidoreductase</keyword>
<dbReference type="RefSeq" id="WP_276469852.1">
    <property type="nucleotide sequence ID" value="NZ_JARKHV010000003.1"/>
</dbReference>
<name>A0AAW6Q463_9LACO</name>
<evidence type="ECO:0000313" key="5">
    <source>
        <dbReference type="Proteomes" id="UP001213566"/>
    </source>
</evidence>
<protein>
    <submittedName>
        <fullName evidence="4">Gfo/Idh/MocA family oxidoreductase</fullName>
    </submittedName>
</protein>
<proteinExistence type="inferred from homology"/>
<dbReference type="AlphaFoldDB" id="A0AAW6Q463"/>
<dbReference type="Gene3D" id="3.40.50.720">
    <property type="entry name" value="NAD(P)-binding Rossmann-like Domain"/>
    <property type="match status" value="1"/>
</dbReference>
<dbReference type="InterPro" id="IPR000683">
    <property type="entry name" value="Gfo/Idh/MocA-like_OxRdtase_N"/>
</dbReference>
<dbReference type="PANTHER" id="PTHR22604">
    <property type="entry name" value="OXIDOREDUCTASES"/>
    <property type="match status" value="1"/>
</dbReference>